<dbReference type="Proteomes" id="UP000597656">
    <property type="component" value="Unassembled WGS sequence"/>
</dbReference>
<comment type="caution">
    <text evidence="1">The sequence shown here is derived from an EMBL/GenBank/DDBJ whole genome shotgun (WGS) entry which is preliminary data.</text>
</comment>
<name>A0ABQ2IUL3_9PSEU</name>
<dbReference type="EMBL" id="BMNC01000036">
    <property type="protein sequence ID" value="GGN30154.1"/>
    <property type="molecule type" value="Genomic_DNA"/>
</dbReference>
<evidence type="ECO:0000313" key="1">
    <source>
        <dbReference type="EMBL" id="GGN30154.1"/>
    </source>
</evidence>
<evidence type="ECO:0000313" key="2">
    <source>
        <dbReference type="Proteomes" id="UP000597656"/>
    </source>
</evidence>
<gene>
    <name evidence="1" type="ORF">GCM10011609_87720</name>
</gene>
<reference evidence="2" key="1">
    <citation type="journal article" date="2019" name="Int. J. Syst. Evol. Microbiol.">
        <title>The Global Catalogue of Microorganisms (GCM) 10K type strain sequencing project: providing services to taxonomists for standard genome sequencing and annotation.</title>
        <authorList>
            <consortium name="The Broad Institute Genomics Platform"/>
            <consortium name="The Broad Institute Genome Sequencing Center for Infectious Disease"/>
            <person name="Wu L."/>
            <person name="Ma J."/>
        </authorList>
    </citation>
    <scope>NUCLEOTIDE SEQUENCE [LARGE SCALE GENOMIC DNA]</scope>
    <source>
        <strain evidence="2">CGMCC 4.7319</strain>
    </source>
</reference>
<sequence length="72" mass="6996">MRAGALPDAADRCGAVGIEQIQGQGLELDQIALLTGGEDGVGCGCLVQPCCAEAMAVVDAGTGHQDAALGGV</sequence>
<accession>A0ABQ2IUL3</accession>
<organism evidence="1 2">
    <name type="scientific">Lentzea pudingi</name>
    <dbReference type="NCBI Taxonomy" id="1789439"/>
    <lineage>
        <taxon>Bacteria</taxon>
        <taxon>Bacillati</taxon>
        <taxon>Actinomycetota</taxon>
        <taxon>Actinomycetes</taxon>
        <taxon>Pseudonocardiales</taxon>
        <taxon>Pseudonocardiaceae</taxon>
        <taxon>Lentzea</taxon>
    </lineage>
</organism>
<keyword evidence="2" id="KW-1185">Reference proteome</keyword>
<protein>
    <submittedName>
        <fullName evidence="1">Uncharacterized protein</fullName>
    </submittedName>
</protein>
<proteinExistence type="predicted"/>